<comment type="caution">
    <text evidence="1">The sequence shown here is derived from an EMBL/GenBank/DDBJ whole genome shotgun (WGS) entry which is preliminary data.</text>
</comment>
<name>A0ACB9N595_BAUVA</name>
<reference evidence="1 2" key="1">
    <citation type="journal article" date="2022" name="DNA Res.">
        <title>Chromosomal-level genome assembly of the orchid tree Bauhinia variegata (Leguminosae; Cercidoideae) supports the allotetraploid origin hypothesis of Bauhinia.</title>
        <authorList>
            <person name="Zhong Y."/>
            <person name="Chen Y."/>
            <person name="Zheng D."/>
            <person name="Pang J."/>
            <person name="Liu Y."/>
            <person name="Luo S."/>
            <person name="Meng S."/>
            <person name="Qian L."/>
            <person name="Wei D."/>
            <person name="Dai S."/>
            <person name="Zhou R."/>
        </authorList>
    </citation>
    <scope>NUCLEOTIDE SEQUENCE [LARGE SCALE GENOMIC DNA]</scope>
    <source>
        <strain evidence="1">BV-YZ2020</strain>
    </source>
</reference>
<proteinExistence type="predicted"/>
<sequence>MCLVVFPNEGIPFDVKSLVRLKFSRCCHQGKVQLPLLPKPPNLLTHFLFDHESFKSKMFQNTHVLNMVFSFTSFSAKMDKSLSSNKGLSISESRDKCAT</sequence>
<gene>
    <name evidence="1" type="ORF">L6164_016724</name>
</gene>
<protein>
    <submittedName>
        <fullName evidence="1">Uncharacterized protein</fullName>
    </submittedName>
</protein>
<evidence type="ECO:0000313" key="2">
    <source>
        <dbReference type="Proteomes" id="UP000828941"/>
    </source>
</evidence>
<accession>A0ACB9N595</accession>
<dbReference type="Proteomes" id="UP000828941">
    <property type="component" value="Chromosome 7"/>
</dbReference>
<organism evidence="1 2">
    <name type="scientific">Bauhinia variegata</name>
    <name type="common">Purple orchid tree</name>
    <name type="synonym">Phanera variegata</name>
    <dbReference type="NCBI Taxonomy" id="167791"/>
    <lineage>
        <taxon>Eukaryota</taxon>
        <taxon>Viridiplantae</taxon>
        <taxon>Streptophyta</taxon>
        <taxon>Embryophyta</taxon>
        <taxon>Tracheophyta</taxon>
        <taxon>Spermatophyta</taxon>
        <taxon>Magnoliopsida</taxon>
        <taxon>eudicotyledons</taxon>
        <taxon>Gunneridae</taxon>
        <taxon>Pentapetalae</taxon>
        <taxon>rosids</taxon>
        <taxon>fabids</taxon>
        <taxon>Fabales</taxon>
        <taxon>Fabaceae</taxon>
        <taxon>Cercidoideae</taxon>
        <taxon>Cercideae</taxon>
        <taxon>Bauhiniinae</taxon>
        <taxon>Bauhinia</taxon>
    </lineage>
</organism>
<dbReference type="EMBL" id="CM039432">
    <property type="protein sequence ID" value="KAI4331767.1"/>
    <property type="molecule type" value="Genomic_DNA"/>
</dbReference>
<evidence type="ECO:0000313" key="1">
    <source>
        <dbReference type="EMBL" id="KAI4331767.1"/>
    </source>
</evidence>
<keyword evidence="2" id="KW-1185">Reference proteome</keyword>